<reference evidence="1" key="2">
    <citation type="submission" date="2020-09" db="EMBL/GenBank/DDBJ databases">
        <authorList>
            <person name="Sun Q."/>
            <person name="Ohkuma M."/>
        </authorList>
    </citation>
    <scope>NUCLEOTIDE SEQUENCE</scope>
    <source>
        <strain evidence="1">JCM 14719</strain>
    </source>
</reference>
<keyword evidence="2" id="KW-1185">Reference proteome</keyword>
<evidence type="ECO:0000313" key="1">
    <source>
        <dbReference type="EMBL" id="GGK03866.1"/>
    </source>
</evidence>
<dbReference type="EMBL" id="BMOF01000038">
    <property type="protein sequence ID" value="GGK03866.1"/>
    <property type="molecule type" value="Genomic_DNA"/>
</dbReference>
<gene>
    <name evidence="1" type="ORF">GCM10007043_17450</name>
</gene>
<name>A0A8J3B8U9_9BACI</name>
<sequence>MRPLVPLDPTCAVAVCREHTNNIRILQPASVVNAKRLPCLALDQLEKPPRRRLVAKQRVQKAPLG</sequence>
<organism evidence="1 2">
    <name type="scientific">Calditerricola satsumensis</name>
    <dbReference type="NCBI Taxonomy" id="373054"/>
    <lineage>
        <taxon>Bacteria</taxon>
        <taxon>Bacillati</taxon>
        <taxon>Bacillota</taxon>
        <taxon>Bacilli</taxon>
        <taxon>Bacillales</taxon>
        <taxon>Bacillaceae</taxon>
        <taxon>Calditerricola</taxon>
    </lineage>
</organism>
<proteinExistence type="predicted"/>
<evidence type="ECO:0000313" key="2">
    <source>
        <dbReference type="Proteomes" id="UP000637720"/>
    </source>
</evidence>
<protein>
    <submittedName>
        <fullName evidence="1">Uncharacterized protein</fullName>
    </submittedName>
</protein>
<dbReference type="Proteomes" id="UP000637720">
    <property type="component" value="Unassembled WGS sequence"/>
</dbReference>
<accession>A0A8J3B8U9</accession>
<dbReference type="AlphaFoldDB" id="A0A8J3B8U9"/>
<comment type="caution">
    <text evidence="1">The sequence shown here is derived from an EMBL/GenBank/DDBJ whole genome shotgun (WGS) entry which is preliminary data.</text>
</comment>
<reference evidence="1" key="1">
    <citation type="journal article" date="2014" name="Int. J. Syst. Evol. Microbiol.">
        <title>Complete genome sequence of Corynebacterium casei LMG S-19264T (=DSM 44701T), isolated from a smear-ripened cheese.</title>
        <authorList>
            <consortium name="US DOE Joint Genome Institute (JGI-PGF)"/>
            <person name="Walter F."/>
            <person name="Albersmeier A."/>
            <person name="Kalinowski J."/>
            <person name="Ruckert C."/>
        </authorList>
    </citation>
    <scope>NUCLEOTIDE SEQUENCE</scope>
    <source>
        <strain evidence="1">JCM 14719</strain>
    </source>
</reference>